<dbReference type="InterPro" id="IPR005543">
    <property type="entry name" value="PASTA_dom"/>
</dbReference>
<protein>
    <recommendedName>
        <fullName evidence="3">PASTA domain-containing protein</fullName>
    </recommendedName>
</protein>
<feature type="compositionally biased region" description="Gly residues" evidence="1">
    <location>
        <begin position="25"/>
        <end position="40"/>
    </location>
</feature>
<dbReference type="CDD" id="cd06577">
    <property type="entry name" value="PASTA_pknB"/>
    <property type="match status" value="1"/>
</dbReference>
<evidence type="ECO:0000313" key="4">
    <source>
        <dbReference type="EMBL" id="GAA1995292.1"/>
    </source>
</evidence>
<dbReference type="RefSeq" id="WP_344065093.1">
    <property type="nucleotide sequence ID" value="NZ_BAAAOH010000001.1"/>
</dbReference>
<accession>A0ABN2SZD0</accession>
<sequence length="366" mass="37351">MSDDDPRSIDEPSAGSDCDGVHPAGAGGEGRLGEPGGPGIEVGRDSPDPRGEPPAVDATAPRTSPAAGDVATKVRSKKGWIIGGSVAGAIVLVAGIAVIAAVAVTASSGSSLQAASSPSSSAPDSDLVEVPDLVGMTVAEARSELEAIGLDLVVADGTDDQAIVATQGRSEGQQVAVGADVLATVEWTAEPEMDSLSFADGAALDPLTMVGWSFSLGADNSSWISSPDAGEGEIIFVNDEGTCTAEYWQQTFDATATDDLAASDEYLAEVSGATADELAQYAFDGHFALSGGPDGPAREGEVATRTLLWSNDEGSFLLTARVFRNLDYATSTMSNVYTLEIQCDNGVDPEDVVESLDDIATVSVDE</sequence>
<feature type="transmembrane region" description="Helical" evidence="2">
    <location>
        <begin position="80"/>
        <end position="104"/>
    </location>
</feature>
<dbReference type="Gene3D" id="3.30.10.20">
    <property type="match status" value="1"/>
</dbReference>
<evidence type="ECO:0000256" key="2">
    <source>
        <dbReference type="SAM" id="Phobius"/>
    </source>
</evidence>
<dbReference type="SMART" id="SM00740">
    <property type="entry name" value="PASTA"/>
    <property type="match status" value="1"/>
</dbReference>
<evidence type="ECO:0000259" key="3">
    <source>
        <dbReference type="SMART" id="SM00740"/>
    </source>
</evidence>
<organism evidence="4 5">
    <name type="scientific">Microbacterium pumilum</name>
    <dbReference type="NCBI Taxonomy" id="344165"/>
    <lineage>
        <taxon>Bacteria</taxon>
        <taxon>Bacillati</taxon>
        <taxon>Actinomycetota</taxon>
        <taxon>Actinomycetes</taxon>
        <taxon>Micrococcales</taxon>
        <taxon>Microbacteriaceae</taxon>
        <taxon>Microbacterium</taxon>
    </lineage>
</organism>
<name>A0ABN2SZD0_9MICO</name>
<evidence type="ECO:0000313" key="5">
    <source>
        <dbReference type="Proteomes" id="UP001500326"/>
    </source>
</evidence>
<keyword evidence="2" id="KW-0472">Membrane</keyword>
<feature type="compositionally biased region" description="Basic and acidic residues" evidence="1">
    <location>
        <begin position="1"/>
        <end position="10"/>
    </location>
</feature>
<feature type="compositionally biased region" description="Basic and acidic residues" evidence="1">
    <location>
        <begin position="42"/>
        <end position="51"/>
    </location>
</feature>
<dbReference type="EMBL" id="BAAAOH010000001">
    <property type="protein sequence ID" value="GAA1995292.1"/>
    <property type="molecule type" value="Genomic_DNA"/>
</dbReference>
<keyword evidence="2" id="KW-1133">Transmembrane helix</keyword>
<feature type="domain" description="PASTA" evidence="3">
    <location>
        <begin position="124"/>
        <end position="187"/>
    </location>
</feature>
<keyword evidence="5" id="KW-1185">Reference proteome</keyword>
<reference evidence="4 5" key="1">
    <citation type="journal article" date="2019" name="Int. J. Syst. Evol. Microbiol.">
        <title>The Global Catalogue of Microorganisms (GCM) 10K type strain sequencing project: providing services to taxonomists for standard genome sequencing and annotation.</title>
        <authorList>
            <consortium name="The Broad Institute Genomics Platform"/>
            <consortium name="The Broad Institute Genome Sequencing Center for Infectious Disease"/>
            <person name="Wu L."/>
            <person name="Ma J."/>
        </authorList>
    </citation>
    <scope>NUCLEOTIDE SEQUENCE [LARGE SCALE GENOMIC DNA]</scope>
    <source>
        <strain evidence="4 5">JCM 14902</strain>
    </source>
</reference>
<proteinExistence type="predicted"/>
<dbReference type="Proteomes" id="UP001500326">
    <property type="component" value="Unassembled WGS sequence"/>
</dbReference>
<dbReference type="Pfam" id="PF03793">
    <property type="entry name" value="PASTA"/>
    <property type="match status" value="1"/>
</dbReference>
<feature type="region of interest" description="Disordered" evidence="1">
    <location>
        <begin position="1"/>
        <end position="71"/>
    </location>
</feature>
<evidence type="ECO:0000256" key="1">
    <source>
        <dbReference type="SAM" id="MobiDB-lite"/>
    </source>
</evidence>
<keyword evidence="2" id="KW-0812">Transmembrane</keyword>
<comment type="caution">
    <text evidence="4">The sequence shown here is derived from an EMBL/GenBank/DDBJ whole genome shotgun (WGS) entry which is preliminary data.</text>
</comment>
<gene>
    <name evidence="4" type="ORF">GCM10009777_34230</name>
</gene>